<dbReference type="AlphaFoldDB" id="A0A9N9IVF1"/>
<reference evidence="1" key="1">
    <citation type="submission" date="2021-06" db="EMBL/GenBank/DDBJ databases">
        <authorList>
            <person name="Kallberg Y."/>
            <person name="Tangrot J."/>
            <person name="Rosling A."/>
        </authorList>
    </citation>
    <scope>NUCLEOTIDE SEQUENCE</scope>
    <source>
        <strain evidence="1">CL551</strain>
    </source>
</reference>
<organism evidence="1 2">
    <name type="scientific">Acaulospora morrowiae</name>
    <dbReference type="NCBI Taxonomy" id="94023"/>
    <lineage>
        <taxon>Eukaryota</taxon>
        <taxon>Fungi</taxon>
        <taxon>Fungi incertae sedis</taxon>
        <taxon>Mucoromycota</taxon>
        <taxon>Glomeromycotina</taxon>
        <taxon>Glomeromycetes</taxon>
        <taxon>Diversisporales</taxon>
        <taxon>Acaulosporaceae</taxon>
        <taxon>Acaulospora</taxon>
    </lineage>
</organism>
<proteinExistence type="predicted"/>
<dbReference type="Proteomes" id="UP000789342">
    <property type="component" value="Unassembled WGS sequence"/>
</dbReference>
<feature type="non-terminal residue" evidence="1">
    <location>
        <position position="52"/>
    </location>
</feature>
<gene>
    <name evidence="1" type="ORF">AMORRO_LOCUS15177</name>
</gene>
<evidence type="ECO:0000313" key="1">
    <source>
        <dbReference type="EMBL" id="CAG8748234.1"/>
    </source>
</evidence>
<sequence>ELNKIKNNQIPQNTKKCTEKWIDIMNKWQNHANVGYNYTLESITSKSQLEKE</sequence>
<keyword evidence="2" id="KW-1185">Reference proteome</keyword>
<dbReference type="OrthoDB" id="2413110at2759"/>
<comment type="caution">
    <text evidence="1">The sequence shown here is derived from an EMBL/GenBank/DDBJ whole genome shotgun (WGS) entry which is preliminary data.</text>
</comment>
<name>A0A9N9IVF1_9GLOM</name>
<dbReference type="EMBL" id="CAJVPV010034103">
    <property type="protein sequence ID" value="CAG8748234.1"/>
    <property type="molecule type" value="Genomic_DNA"/>
</dbReference>
<evidence type="ECO:0000313" key="2">
    <source>
        <dbReference type="Proteomes" id="UP000789342"/>
    </source>
</evidence>
<protein>
    <submittedName>
        <fullName evidence="1">932_t:CDS:1</fullName>
    </submittedName>
</protein>
<accession>A0A9N9IVF1</accession>
<feature type="non-terminal residue" evidence="1">
    <location>
        <position position="1"/>
    </location>
</feature>